<accession>A0A3S8Q022</accession>
<comment type="function">
    <text evidence="18">Core subunit of the mitochondrial membrane respiratory chain NADH dehydrogenase (Complex I) which catalyzes electron transfer from NADH through the respiratory chain, using ubiquinone as an electron acceptor. Essential for the catalytic activity and assembly of complex I.</text>
</comment>
<evidence type="ECO:0000256" key="5">
    <source>
        <dbReference type="ARBA" id="ARBA00021008"/>
    </source>
</evidence>
<comment type="function">
    <text evidence="1">Core subunit of the mitochondrial membrane respiratory chain NADH dehydrogenase (Complex I) that is believed to belong to the minimal assembly required for catalysis. Complex I functions in the transfer of electrons from NADH to the respiratory chain. The immediate electron acceptor for the enzyme is believed to be ubiquinone.</text>
</comment>
<keyword evidence="12 18" id="KW-1133">Transmembrane helix</keyword>
<feature type="transmembrane region" description="Helical" evidence="18">
    <location>
        <begin position="234"/>
        <end position="254"/>
    </location>
</feature>
<evidence type="ECO:0000256" key="1">
    <source>
        <dbReference type="ARBA" id="ARBA00003257"/>
    </source>
</evidence>
<name>A0A3S8Q022_9INSE</name>
<keyword evidence="16 18" id="KW-0472">Membrane</keyword>
<evidence type="ECO:0000256" key="8">
    <source>
        <dbReference type="ARBA" id="ARBA00022692"/>
    </source>
</evidence>
<comment type="catalytic activity">
    <reaction evidence="17 18">
        <text>a ubiquinone + NADH + 5 H(+)(in) = a ubiquinol + NAD(+) + 4 H(+)(out)</text>
        <dbReference type="Rhea" id="RHEA:29091"/>
        <dbReference type="Rhea" id="RHEA-COMP:9565"/>
        <dbReference type="Rhea" id="RHEA-COMP:9566"/>
        <dbReference type="ChEBI" id="CHEBI:15378"/>
        <dbReference type="ChEBI" id="CHEBI:16389"/>
        <dbReference type="ChEBI" id="CHEBI:17976"/>
        <dbReference type="ChEBI" id="CHEBI:57540"/>
        <dbReference type="ChEBI" id="CHEBI:57945"/>
        <dbReference type="EC" id="7.1.1.2"/>
    </reaction>
</comment>
<protein>
    <recommendedName>
        <fullName evidence="5 18">NADH-ubiquinone oxidoreductase chain 2</fullName>
        <ecNumber evidence="4 18">7.1.1.2</ecNumber>
    </recommendedName>
</protein>
<feature type="transmembrane region" description="Helical" evidence="18">
    <location>
        <begin position="53"/>
        <end position="73"/>
    </location>
</feature>
<feature type="transmembrane region" description="Helical" evidence="18">
    <location>
        <begin position="196"/>
        <end position="214"/>
    </location>
</feature>
<evidence type="ECO:0000256" key="13">
    <source>
        <dbReference type="ARBA" id="ARBA00023027"/>
    </source>
</evidence>
<dbReference type="GO" id="GO:0008137">
    <property type="term" value="F:NADH dehydrogenase (ubiquinone) activity"/>
    <property type="evidence" value="ECO:0007669"/>
    <property type="project" value="UniProtKB-EC"/>
</dbReference>
<evidence type="ECO:0000256" key="14">
    <source>
        <dbReference type="ARBA" id="ARBA00023075"/>
    </source>
</evidence>
<feature type="transmembrane region" description="Helical" evidence="18">
    <location>
        <begin position="171"/>
        <end position="189"/>
    </location>
</feature>
<evidence type="ECO:0000313" key="20">
    <source>
        <dbReference type="EMBL" id="AZJ16970.1"/>
    </source>
</evidence>
<evidence type="ECO:0000256" key="6">
    <source>
        <dbReference type="ARBA" id="ARBA00022448"/>
    </source>
</evidence>
<keyword evidence="10 18" id="KW-1278">Translocase</keyword>
<organism evidence="20">
    <name type="scientific">Caenis sp. JYZ-2018</name>
    <dbReference type="NCBI Taxonomy" id="2493714"/>
    <lineage>
        <taxon>Eukaryota</taxon>
        <taxon>Metazoa</taxon>
        <taxon>Ecdysozoa</taxon>
        <taxon>Arthropoda</taxon>
        <taxon>Hexapoda</taxon>
        <taxon>Insecta</taxon>
        <taxon>Pterygota</taxon>
        <taxon>Palaeoptera</taxon>
        <taxon>Ephemeroptera</taxon>
        <taxon>Pannota</taxon>
        <taxon>Caenidae</taxon>
        <taxon>Caenis</taxon>
    </lineage>
</organism>
<evidence type="ECO:0000256" key="7">
    <source>
        <dbReference type="ARBA" id="ARBA00022660"/>
    </source>
</evidence>
<feature type="transmembrane region" description="Helical" evidence="18">
    <location>
        <begin position="314"/>
        <end position="331"/>
    </location>
</feature>
<feature type="transmembrane region" description="Helical" evidence="18">
    <location>
        <begin position="6"/>
        <end position="32"/>
    </location>
</feature>
<evidence type="ECO:0000256" key="4">
    <source>
        <dbReference type="ARBA" id="ARBA00012944"/>
    </source>
</evidence>
<evidence type="ECO:0000256" key="15">
    <source>
        <dbReference type="ARBA" id="ARBA00023128"/>
    </source>
</evidence>
<dbReference type="PANTHER" id="PTHR46552:SF1">
    <property type="entry name" value="NADH-UBIQUINONE OXIDOREDUCTASE CHAIN 2"/>
    <property type="match status" value="1"/>
</dbReference>
<evidence type="ECO:0000256" key="12">
    <source>
        <dbReference type="ARBA" id="ARBA00022989"/>
    </source>
</evidence>
<keyword evidence="14 18" id="KW-0830">Ubiquinone</keyword>
<reference evidence="20" key="1">
    <citation type="journal article" date="2018" name="Mitochondrial DNA Part B Resour">
        <title>The mitochondrial genome of Caenis sp. (Ephemeroptera: Caenidae) and the phylogeny of Ephemeroptera in Pterygota.</title>
        <authorList>
            <person name="Cai Y.-Y."/>
            <person name="Gao Y.-J."/>
            <person name="Zhang L.-P."/>
            <person name="Yu D.-N."/>
            <person name="Storey K.B."/>
            <person name="Zhang J.-Y."/>
        </authorList>
    </citation>
    <scope>NUCLEOTIDE SEQUENCE</scope>
</reference>
<dbReference type="InterPro" id="IPR050175">
    <property type="entry name" value="Complex_I_Subunit_2"/>
</dbReference>
<dbReference type="AlphaFoldDB" id="A0A3S8Q022"/>
<comment type="similarity">
    <text evidence="3 18">Belongs to the complex I subunit 2 family.</text>
</comment>
<gene>
    <name evidence="20" type="primary">ND2</name>
</gene>
<dbReference type="PRINTS" id="PR01436">
    <property type="entry name" value="NADHDHGNASE2"/>
</dbReference>
<comment type="subcellular location">
    <subcellularLocation>
        <location evidence="2 18">Mitochondrion inner membrane</location>
        <topology evidence="2 18">Multi-pass membrane protein</topology>
    </subcellularLocation>
</comment>
<dbReference type="InterPro" id="IPR003917">
    <property type="entry name" value="NADH_UbQ_OxRdtase_chain2"/>
</dbReference>
<evidence type="ECO:0000256" key="10">
    <source>
        <dbReference type="ARBA" id="ARBA00022967"/>
    </source>
</evidence>
<evidence type="ECO:0000256" key="11">
    <source>
        <dbReference type="ARBA" id="ARBA00022982"/>
    </source>
</evidence>
<evidence type="ECO:0000259" key="19">
    <source>
        <dbReference type="Pfam" id="PF00361"/>
    </source>
</evidence>
<keyword evidence="13 18" id="KW-0520">NAD</keyword>
<keyword evidence="15 18" id="KW-0496">Mitochondrion</keyword>
<feature type="domain" description="NADH:quinone oxidoreductase/Mrp antiporter transmembrane" evidence="19">
    <location>
        <begin position="22"/>
        <end position="280"/>
    </location>
</feature>
<keyword evidence="7 18" id="KW-0679">Respiratory chain</keyword>
<evidence type="ECO:0000256" key="2">
    <source>
        <dbReference type="ARBA" id="ARBA00004448"/>
    </source>
</evidence>
<keyword evidence="6" id="KW-0813">Transport</keyword>
<keyword evidence="11 18" id="KW-0249">Electron transport</keyword>
<dbReference type="EMBL" id="MG910499">
    <property type="protein sequence ID" value="AZJ16970.1"/>
    <property type="molecule type" value="Genomic_DNA"/>
</dbReference>
<evidence type="ECO:0000256" key="9">
    <source>
        <dbReference type="ARBA" id="ARBA00022792"/>
    </source>
</evidence>
<dbReference type="Pfam" id="PF00361">
    <property type="entry name" value="Proton_antipo_M"/>
    <property type="match status" value="1"/>
</dbReference>
<evidence type="ECO:0000256" key="3">
    <source>
        <dbReference type="ARBA" id="ARBA00007012"/>
    </source>
</evidence>
<dbReference type="PANTHER" id="PTHR46552">
    <property type="entry name" value="NADH-UBIQUINONE OXIDOREDUCTASE CHAIN 2"/>
    <property type="match status" value="1"/>
</dbReference>
<keyword evidence="8 18" id="KW-0812">Transmembrane</keyword>
<evidence type="ECO:0000256" key="17">
    <source>
        <dbReference type="ARBA" id="ARBA00049551"/>
    </source>
</evidence>
<dbReference type="InterPro" id="IPR001750">
    <property type="entry name" value="ND/Mrp_TM"/>
</dbReference>
<proteinExistence type="inferred from homology"/>
<sequence length="332" mass="37413">MTPSHFLFASTLTLGTLITISSSTWLGIWMGLEMNLLSFIPLMAQLGKFSAEAALKYFLTQAFASATLLLGILGTQLITPSNDSLNYLITTLMIFSLLVKMGAAPTHFWFPEVSNGLSWSSNMILMTWQKIAPFIALLYLGTPFIYMVLVVSTSAIVGGLGGFNQTSMRKILAFSSINHMAWMLMGIYASQQIWSTYFITYSVMTIVMMLYFNMHNINFIHQLQYTNSVSPTETFAVSMNMLSMGGLPPFLGFYPKWLVMEYMMSASLYIMATFMITMTLIVLYFYMRITYASFMMFSKTLKPYMSNLKLTPSLLMWTPLLGLGPAPLLMMM</sequence>
<dbReference type="GO" id="GO:0006120">
    <property type="term" value="P:mitochondrial electron transport, NADH to ubiquinone"/>
    <property type="evidence" value="ECO:0007669"/>
    <property type="project" value="InterPro"/>
</dbReference>
<evidence type="ECO:0000256" key="18">
    <source>
        <dbReference type="RuleBase" id="RU003403"/>
    </source>
</evidence>
<feature type="transmembrane region" description="Helical" evidence="18">
    <location>
        <begin position="85"/>
        <end position="110"/>
    </location>
</feature>
<keyword evidence="9 18" id="KW-0999">Mitochondrion inner membrane</keyword>
<geneLocation type="mitochondrion" evidence="20"/>
<dbReference type="EC" id="7.1.1.2" evidence="4 18"/>
<evidence type="ECO:0000256" key="16">
    <source>
        <dbReference type="ARBA" id="ARBA00023136"/>
    </source>
</evidence>
<feature type="transmembrane region" description="Helical" evidence="18">
    <location>
        <begin position="266"/>
        <end position="287"/>
    </location>
</feature>
<dbReference type="GO" id="GO:0005743">
    <property type="term" value="C:mitochondrial inner membrane"/>
    <property type="evidence" value="ECO:0007669"/>
    <property type="project" value="UniProtKB-SubCell"/>
</dbReference>